<keyword evidence="4 9" id="KW-0863">Zinc-finger</keyword>
<dbReference type="GO" id="GO:0008270">
    <property type="term" value="F:zinc ion binding"/>
    <property type="evidence" value="ECO:0007669"/>
    <property type="project" value="UniProtKB-KW"/>
</dbReference>
<evidence type="ECO:0000256" key="3">
    <source>
        <dbReference type="ARBA" id="ARBA00022737"/>
    </source>
</evidence>
<evidence type="ECO:0000256" key="5">
    <source>
        <dbReference type="ARBA" id="ARBA00022833"/>
    </source>
</evidence>
<dbReference type="InterPro" id="IPR036236">
    <property type="entry name" value="Znf_C2H2_sf"/>
</dbReference>
<dbReference type="SUPFAM" id="SSF57667">
    <property type="entry name" value="beta-beta-alpha zinc fingers"/>
    <property type="match status" value="5"/>
</dbReference>
<feature type="domain" description="C2H2-type" evidence="11">
    <location>
        <begin position="171"/>
        <end position="199"/>
    </location>
</feature>
<evidence type="ECO:0000313" key="13">
    <source>
        <dbReference type="Proteomes" id="UP001372834"/>
    </source>
</evidence>
<dbReference type="FunFam" id="3.30.160.60:FF:000032">
    <property type="entry name" value="Krueppel-like factor 4"/>
    <property type="match status" value="1"/>
</dbReference>
<dbReference type="PANTHER" id="PTHR46179:SF13">
    <property type="entry name" value="C2H2-TYPE DOMAIN-CONTAINING PROTEIN"/>
    <property type="match status" value="1"/>
</dbReference>
<organism evidence="12 13">
    <name type="scientific">Polyplax serrata</name>
    <name type="common">Common mouse louse</name>
    <dbReference type="NCBI Taxonomy" id="468196"/>
    <lineage>
        <taxon>Eukaryota</taxon>
        <taxon>Metazoa</taxon>
        <taxon>Ecdysozoa</taxon>
        <taxon>Arthropoda</taxon>
        <taxon>Hexapoda</taxon>
        <taxon>Insecta</taxon>
        <taxon>Pterygota</taxon>
        <taxon>Neoptera</taxon>
        <taxon>Paraneoptera</taxon>
        <taxon>Psocodea</taxon>
        <taxon>Troctomorpha</taxon>
        <taxon>Phthiraptera</taxon>
        <taxon>Anoplura</taxon>
        <taxon>Polyplacidae</taxon>
        <taxon>Polyplax</taxon>
    </lineage>
</organism>
<reference evidence="12 13" key="1">
    <citation type="submission" date="2023-10" db="EMBL/GenBank/DDBJ databases">
        <title>Genomes of two closely related lineages of the louse Polyplax serrata with different host specificities.</title>
        <authorList>
            <person name="Martinu J."/>
            <person name="Tarabai H."/>
            <person name="Stefka J."/>
            <person name="Hypsa V."/>
        </authorList>
    </citation>
    <scope>NUCLEOTIDE SEQUENCE [LARGE SCALE GENOMIC DNA]</scope>
    <source>
        <strain evidence="12">HR10_N</strain>
    </source>
</reference>
<comment type="subcellular location">
    <subcellularLocation>
        <location evidence="1">Nucleus</location>
    </subcellularLocation>
</comment>
<evidence type="ECO:0000313" key="12">
    <source>
        <dbReference type="EMBL" id="KAK6642467.1"/>
    </source>
</evidence>
<evidence type="ECO:0000256" key="10">
    <source>
        <dbReference type="SAM" id="MobiDB-lite"/>
    </source>
</evidence>
<keyword evidence="7" id="KW-0804">Transcription</keyword>
<comment type="caution">
    <text evidence="12">The sequence shown here is derived from an EMBL/GenBank/DDBJ whole genome shotgun (WGS) entry which is preliminary data.</text>
</comment>
<feature type="domain" description="C2H2-type" evidence="11">
    <location>
        <begin position="201"/>
        <end position="230"/>
    </location>
</feature>
<keyword evidence="8" id="KW-0539">Nucleus</keyword>
<proteinExistence type="predicted"/>
<sequence length="576" mass="66384">MVPQKGMLILNATSINSLKAKDRRAAQVLEEVGLNEIEWIKNEFLTKHYICPFESCTAFFVDLYLLKNHFFKTHNGRPFKCDFNNCKWSFATKSKLERHKNSHLNIKWFKCLHESCSKMFTTLYNLRQHLKTVHEKAEQFMCTVSNCNAAFHNQRSLDLHKATHGNLEPPYSCEQGCAKSFITRNALCSHMRSHEHKLEDLKCSWEGCDKIFELPCRLREHMRTHTGEKPFRCDHPGCGWSFYSGSKLHRHRNKHLQIRKYVCCISHCNKSFLRSQHLKEHILTHSKNNSKNFSCPFEACDSKFGSKNLVYRHVKKVHRKEDQKLDSSNEINDFTTKLPNAENEHNQQEQPQFTKRESIGQLDSVTLLPGDFDVCSTENVPLNTSMPSELLVAMTSIDCGTGDSLADISSIDASCNNQSMVVMEANVNEALVINDNNVQYVVNGSPVNKNKKKVESSGAARTHYTYKDVIREKTYKTELEESRRVKWLQETEPCTNDFKSKKWKNLCYSKQSEDIQNCKMSIPSDLVLGAGVSDHHSLIVKDELYTQEDLQVLLLDQGITRNSIFEPSTINLRDLE</sequence>
<dbReference type="PROSITE" id="PS00028">
    <property type="entry name" value="ZINC_FINGER_C2H2_1"/>
    <property type="match status" value="7"/>
</dbReference>
<dbReference type="InterPro" id="IPR051061">
    <property type="entry name" value="Zinc_finger_trans_reg"/>
</dbReference>
<keyword evidence="6" id="KW-0805">Transcription regulation</keyword>
<dbReference type="Pfam" id="PF00096">
    <property type="entry name" value="zf-C2H2"/>
    <property type="match status" value="3"/>
</dbReference>
<dbReference type="GO" id="GO:0005634">
    <property type="term" value="C:nucleus"/>
    <property type="evidence" value="ECO:0007669"/>
    <property type="project" value="UniProtKB-SubCell"/>
</dbReference>
<evidence type="ECO:0000256" key="8">
    <source>
        <dbReference type="ARBA" id="ARBA00023242"/>
    </source>
</evidence>
<feature type="domain" description="C2H2-type" evidence="11">
    <location>
        <begin position="293"/>
        <end position="323"/>
    </location>
</feature>
<evidence type="ECO:0000256" key="2">
    <source>
        <dbReference type="ARBA" id="ARBA00022723"/>
    </source>
</evidence>
<protein>
    <recommendedName>
        <fullName evidence="11">C2H2-type domain-containing protein</fullName>
    </recommendedName>
</protein>
<dbReference type="InterPro" id="IPR013087">
    <property type="entry name" value="Znf_C2H2_type"/>
</dbReference>
<evidence type="ECO:0000256" key="4">
    <source>
        <dbReference type="ARBA" id="ARBA00022771"/>
    </source>
</evidence>
<dbReference type="Proteomes" id="UP001372834">
    <property type="component" value="Unassembled WGS sequence"/>
</dbReference>
<dbReference type="GO" id="GO:0006357">
    <property type="term" value="P:regulation of transcription by RNA polymerase II"/>
    <property type="evidence" value="ECO:0007669"/>
    <property type="project" value="TreeGrafter"/>
</dbReference>
<evidence type="ECO:0000256" key="9">
    <source>
        <dbReference type="PROSITE-ProRule" id="PRU00042"/>
    </source>
</evidence>
<evidence type="ECO:0000256" key="7">
    <source>
        <dbReference type="ARBA" id="ARBA00023163"/>
    </source>
</evidence>
<evidence type="ECO:0000259" key="11">
    <source>
        <dbReference type="PROSITE" id="PS50157"/>
    </source>
</evidence>
<feature type="domain" description="C2H2-type" evidence="11">
    <location>
        <begin position="79"/>
        <end position="108"/>
    </location>
</feature>
<gene>
    <name evidence="12" type="ORF">RUM43_003969</name>
</gene>
<keyword evidence="3" id="KW-0677">Repeat</keyword>
<evidence type="ECO:0000256" key="1">
    <source>
        <dbReference type="ARBA" id="ARBA00004123"/>
    </source>
</evidence>
<feature type="region of interest" description="Disordered" evidence="10">
    <location>
        <begin position="337"/>
        <end position="356"/>
    </location>
</feature>
<feature type="domain" description="C2H2-type" evidence="11">
    <location>
        <begin position="140"/>
        <end position="169"/>
    </location>
</feature>
<dbReference type="PANTHER" id="PTHR46179">
    <property type="entry name" value="ZINC FINGER PROTEIN"/>
    <property type="match status" value="1"/>
</dbReference>
<feature type="domain" description="C2H2-type" evidence="11">
    <location>
        <begin position="261"/>
        <end position="290"/>
    </location>
</feature>
<evidence type="ECO:0000256" key="6">
    <source>
        <dbReference type="ARBA" id="ARBA00023015"/>
    </source>
</evidence>
<dbReference type="AlphaFoldDB" id="A0AAN8S919"/>
<feature type="domain" description="C2H2-type" evidence="11">
    <location>
        <begin position="231"/>
        <end position="260"/>
    </location>
</feature>
<dbReference type="SMART" id="SM00355">
    <property type="entry name" value="ZnF_C2H2"/>
    <property type="match status" value="9"/>
</dbReference>
<dbReference type="PROSITE" id="PS50157">
    <property type="entry name" value="ZINC_FINGER_C2H2_2"/>
    <property type="match status" value="8"/>
</dbReference>
<keyword evidence="2" id="KW-0479">Metal-binding</keyword>
<accession>A0AAN8S919</accession>
<dbReference type="EMBL" id="JAWJWE010000002">
    <property type="protein sequence ID" value="KAK6642467.1"/>
    <property type="molecule type" value="Genomic_DNA"/>
</dbReference>
<feature type="domain" description="C2H2-type" evidence="11">
    <location>
        <begin position="109"/>
        <end position="139"/>
    </location>
</feature>
<keyword evidence="5" id="KW-0862">Zinc</keyword>
<dbReference type="Gene3D" id="3.30.160.60">
    <property type="entry name" value="Classic Zinc Finger"/>
    <property type="match status" value="7"/>
</dbReference>
<name>A0AAN8S919_POLSC</name>